<evidence type="ECO:0000313" key="10">
    <source>
        <dbReference type="Proteomes" id="UP000249130"/>
    </source>
</evidence>
<comment type="function">
    <text evidence="1">This protein is a Fe-Mo-cofactor biosynthetic component.</text>
</comment>
<reference evidence="9 10" key="1">
    <citation type="submission" date="2017-07" db="EMBL/GenBank/DDBJ databases">
        <title>Draft Genome Sequences of Select Purple Nonsulfur Bacteria.</title>
        <authorList>
            <person name="Lasarre B."/>
            <person name="Mckinlay J.B."/>
        </authorList>
    </citation>
    <scope>NUCLEOTIDE SEQUENCE [LARGE SCALE GENOMIC DNA]</scope>
    <source>
        <strain evidence="9 10">DSM 5909</strain>
    </source>
</reference>
<evidence type="ECO:0000256" key="6">
    <source>
        <dbReference type="ARBA" id="ARBA00048019"/>
    </source>
</evidence>
<evidence type="ECO:0000256" key="1">
    <source>
        <dbReference type="ARBA" id="ARBA00003050"/>
    </source>
</evidence>
<evidence type="ECO:0000256" key="3">
    <source>
        <dbReference type="ARBA" id="ARBA00012974"/>
    </source>
</evidence>
<dbReference type="RefSeq" id="WP_111421956.1">
    <property type="nucleotide sequence ID" value="NZ_NPEX01000304.1"/>
</dbReference>
<dbReference type="Proteomes" id="UP000249130">
    <property type="component" value="Unassembled WGS sequence"/>
</dbReference>
<dbReference type="EC" id="2.3.3.14" evidence="3"/>
<dbReference type="PROSITE" id="PS00816">
    <property type="entry name" value="AIPM_HOMOCIT_SYNTH_2"/>
    <property type="match status" value="1"/>
</dbReference>
<dbReference type="GO" id="GO:0004410">
    <property type="term" value="F:homocitrate synthase activity"/>
    <property type="evidence" value="ECO:0007669"/>
    <property type="project" value="UniProtKB-EC"/>
</dbReference>
<dbReference type="PROSITE" id="PS50991">
    <property type="entry name" value="PYR_CT"/>
    <property type="match status" value="1"/>
</dbReference>
<evidence type="ECO:0000256" key="2">
    <source>
        <dbReference type="ARBA" id="ARBA00006154"/>
    </source>
</evidence>
<dbReference type="SUPFAM" id="SSF51569">
    <property type="entry name" value="Aldolase"/>
    <property type="match status" value="1"/>
</dbReference>
<dbReference type="InterPro" id="IPR000891">
    <property type="entry name" value="PYR_CT"/>
</dbReference>
<name>A0A327KPC2_9BRAD</name>
<protein>
    <recommendedName>
        <fullName evidence="4">Homocitrate synthase</fullName>
        <ecNumber evidence="3">2.3.3.14</ecNumber>
    </recommendedName>
</protein>
<evidence type="ECO:0000259" key="8">
    <source>
        <dbReference type="PROSITE" id="PS50991"/>
    </source>
</evidence>
<keyword evidence="10" id="KW-1185">Reference proteome</keyword>
<dbReference type="Gene3D" id="3.20.20.70">
    <property type="entry name" value="Aldolase class I"/>
    <property type="match status" value="1"/>
</dbReference>
<evidence type="ECO:0000256" key="4">
    <source>
        <dbReference type="ARBA" id="ARBA00020735"/>
    </source>
</evidence>
<evidence type="ECO:0000313" key="9">
    <source>
        <dbReference type="EMBL" id="RAI39215.1"/>
    </source>
</evidence>
<comment type="caution">
    <text evidence="9">The sequence shown here is derived from an EMBL/GenBank/DDBJ whole genome shotgun (WGS) entry which is preliminary data.</text>
</comment>
<gene>
    <name evidence="9" type="ORF">CH341_26300</name>
</gene>
<dbReference type="GO" id="GO:0019752">
    <property type="term" value="P:carboxylic acid metabolic process"/>
    <property type="evidence" value="ECO:0007669"/>
    <property type="project" value="InterPro"/>
</dbReference>
<comment type="similarity">
    <text evidence="2 7">Belongs to the alpha-IPM synthase/homocitrate synthase family.</text>
</comment>
<evidence type="ECO:0000256" key="5">
    <source>
        <dbReference type="ARBA" id="ARBA00022679"/>
    </source>
</evidence>
<dbReference type="Pfam" id="PF00682">
    <property type="entry name" value="HMGL-like"/>
    <property type="match status" value="1"/>
</dbReference>
<evidence type="ECO:0000256" key="7">
    <source>
        <dbReference type="RuleBase" id="RU003523"/>
    </source>
</evidence>
<dbReference type="AlphaFoldDB" id="A0A327KPC2"/>
<sequence>MSEPHIRDNEWWVSPYNNAPEVVAARKLPAKVEIHDATLRDGEQTPGIVMDVADKVAIAEKLAEVGVERIEAGMPAVSDMDYQAIKEISRLGLKSKIFSFARAVTADIDKAVDCGCHGVIIEIPIGYPKLKYQFKWTWEDVLRKSVEVVNYAKKRGLYTVYFPYDTTRARPDDFENLLTRLMQDAPPDSIGIVDTMGCALPEAIKYMVRWVTRLTHLPVEVHTHNDFGMAVATELAGVEAGASCIHSCANGLGERTGNAALEELMVALHVLYGYDKQYRLDKLPELGALVSRISGVPIAANKPILGSKNFTRESGIGVDLVVREPLAMFGTHPALTGRAGDVVLGKKSGKASITYTLERLGLPIPDDAAVNEMLKQVKDQGIAKRGLVTDEEFLKIAESIMQARFPKLNGKSPTAAMPLLYVSKAL</sequence>
<feature type="domain" description="Pyruvate carboxyltransferase" evidence="8">
    <location>
        <begin position="32"/>
        <end position="284"/>
    </location>
</feature>
<comment type="catalytic activity">
    <reaction evidence="6">
        <text>acetyl-CoA + 2-oxoglutarate + H2O = (2R)-homocitrate + CoA + H(+)</text>
        <dbReference type="Rhea" id="RHEA:12929"/>
        <dbReference type="ChEBI" id="CHEBI:15377"/>
        <dbReference type="ChEBI" id="CHEBI:15378"/>
        <dbReference type="ChEBI" id="CHEBI:16810"/>
        <dbReference type="ChEBI" id="CHEBI:57287"/>
        <dbReference type="ChEBI" id="CHEBI:57288"/>
        <dbReference type="ChEBI" id="CHEBI:58884"/>
        <dbReference type="EC" id="2.3.3.14"/>
    </reaction>
</comment>
<dbReference type="EMBL" id="NPEX01000304">
    <property type="protein sequence ID" value="RAI39215.1"/>
    <property type="molecule type" value="Genomic_DNA"/>
</dbReference>
<dbReference type="PROSITE" id="PS00815">
    <property type="entry name" value="AIPM_HOMOCIT_SYNTH_1"/>
    <property type="match status" value="1"/>
</dbReference>
<organism evidence="9 10">
    <name type="scientific">Rhodoplanes roseus</name>
    <dbReference type="NCBI Taxonomy" id="29409"/>
    <lineage>
        <taxon>Bacteria</taxon>
        <taxon>Pseudomonadati</taxon>
        <taxon>Pseudomonadota</taxon>
        <taxon>Alphaproteobacteria</taxon>
        <taxon>Hyphomicrobiales</taxon>
        <taxon>Nitrobacteraceae</taxon>
        <taxon>Rhodoplanes</taxon>
    </lineage>
</organism>
<accession>A0A327KPC2</accession>
<dbReference type="OrthoDB" id="9803573at2"/>
<dbReference type="Gene3D" id="1.10.238.260">
    <property type="match status" value="1"/>
</dbReference>
<proteinExistence type="inferred from homology"/>
<dbReference type="PANTHER" id="PTHR42880:SF1">
    <property type="entry name" value="ISOPROPYLMALATE_HOMOCITRATE_CITRAMALATE SYNTHASE FAMILY PROTEIN"/>
    <property type="match status" value="1"/>
</dbReference>
<dbReference type="InterPro" id="IPR002034">
    <property type="entry name" value="AIPM/Hcit_synth_CS"/>
</dbReference>
<dbReference type="PANTHER" id="PTHR42880">
    <property type="entry name" value="HOMOCITRATE SYNTHASE"/>
    <property type="match status" value="1"/>
</dbReference>
<dbReference type="InterPro" id="IPR013785">
    <property type="entry name" value="Aldolase_TIM"/>
</dbReference>
<keyword evidence="5 7" id="KW-0808">Transferase</keyword>